<feature type="domain" description="YjeF N-terminal" evidence="21">
    <location>
        <begin position="13"/>
        <end position="210"/>
    </location>
</feature>
<feature type="binding site" evidence="18">
    <location>
        <position position="60"/>
    </location>
    <ligand>
        <name>K(+)</name>
        <dbReference type="ChEBI" id="CHEBI:29103"/>
    </ligand>
</feature>
<dbReference type="InterPro" id="IPR029056">
    <property type="entry name" value="Ribokinase-like"/>
</dbReference>
<feature type="binding site" evidence="17">
    <location>
        <position position="434"/>
    </location>
    <ligand>
        <name>AMP</name>
        <dbReference type="ChEBI" id="CHEBI:456215"/>
    </ligand>
</feature>
<feature type="binding site" evidence="17">
    <location>
        <position position="373"/>
    </location>
    <ligand>
        <name>(6S)-NADPHX</name>
        <dbReference type="ChEBI" id="CHEBI:64076"/>
    </ligand>
</feature>
<dbReference type="Pfam" id="PF03853">
    <property type="entry name" value="YjeF_N"/>
    <property type="match status" value="1"/>
</dbReference>
<comment type="catalytic activity">
    <reaction evidence="1 18 19">
        <text>(6R)-NADHX = (6S)-NADHX</text>
        <dbReference type="Rhea" id="RHEA:32215"/>
        <dbReference type="ChEBI" id="CHEBI:64074"/>
        <dbReference type="ChEBI" id="CHEBI:64075"/>
        <dbReference type="EC" id="5.1.99.6"/>
    </reaction>
</comment>
<dbReference type="Proteomes" id="UP000476030">
    <property type="component" value="Unassembled WGS sequence"/>
</dbReference>
<keyword evidence="12 17" id="KW-0456">Lyase</keyword>
<evidence type="ECO:0000256" key="6">
    <source>
        <dbReference type="ARBA" id="ARBA00022741"/>
    </source>
</evidence>
<keyword evidence="11 18" id="KW-0413">Isomerase</keyword>
<dbReference type="PANTHER" id="PTHR12592:SF0">
    <property type="entry name" value="ATP-DEPENDENT (S)-NAD(P)H-HYDRATE DEHYDRATASE"/>
    <property type="match status" value="1"/>
</dbReference>
<comment type="catalytic activity">
    <reaction evidence="15 17 19">
        <text>(6S)-NADHX + ADP = AMP + phosphate + NADH + H(+)</text>
        <dbReference type="Rhea" id="RHEA:32223"/>
        <dbReference type="ChEBI" id="CHEBI:15378"/>
        <dbReference type="ChEBI" id="CHEBI:43474"/>
        <dbReference type="ChEBI" id="CHEBI:57945"/>
        <dbReference type="ChEBI" id="CHEBI:64074"/>
        <dbReference type="ChEBI" id="CHEBI:456215"/>
        <dbReference type="ChEBI" id="CHEBI:456216"/>
        <dbReference type="EC" id="4.2.1.136"/>
    </reaction>
</comment>
<dbReference type="PIRSF" id="PIRSF017184">
    <property type="entry name" value="Nnr"/>
    <property type="match status" value="1"/>
</dbReference>
<name>A0A6L8W5V7_9PROT</name>
<gene>
    <name evidence="17" type="primary">nnrD</name>
    <name evidence="18" type="synonym">nnrE</name>
    <name evidence="22" type="ORF">GQE98_07740</name>
</gene>
<dbReference type="GO" id="GO:0005524">
    <property type="term" value="F:ATP binding"/>
    <property type="evidence" value="ECO:0007669"/>
    <property type="project" value="UniProtKB-UniRule"/>
</dbReference>
<feature type="binding site" evidence="18">
    <location>
        <begin position="59"/>
        <end position="63"/>
    </location>
    <ligand>
        <name>(6S)-NADPHX</name>
        <dbReference type="ChEBI" id="CHEBI:64076"/>
    </ligand>
</feature>
<evidence type="ECO:0000256" key="5">
    <source>
        <dbReference type="ARBA" id="ARBA00022723"/>
    </source>
</evidence>
<comment type="similarity">
    <text evidence="3 19">In the N-terminal section; belongs to the NnrE/AIBP family.</text>
</comment>
<keyword evidence="13" id="KW-0511">Multifunctional enzyme</keyword>
<proteinExistence type="inferred from homology"/>
<dbReference type="CDD" id="cd01171">
    <property type="entry name" value="YXKO-related"/>
    <property type="match status" value="1"/>
</dbReference>
<dbReference type="InterPro" id="IPR004443">
    <property type="entry name" value="YjeF_N_dom"/>
</dbReference>
<evidence type="ECO:0000256" key="4">
    <source>
        <dbReference type="ARBA" id="ARBA00009524"/>
    </source>
</evidence>
<comment type="function">
    <text evidence="14 19">Bifunctional enzyme that catalyzes the epimerization of the S- and R-forms of NAD(P)HX and the dehydration of the S-form of NAD(P)HX at the expense of ADP, which is converted to AMP. This allows the repair of both epimers of NAD(P)HX, a damaged form of NAD(P)H that is a result of enzymatic or heat-dependent hydration.</text>
</comment>
<evidence type="ECO:0000256" key="18">
    <source>
        <dbReference type="HAMAP-Rule" id="MF_01966"/>
    </source>
</evidence>
<comment type="caution">
    <text evidence="18">Lacks conserved residue(s) required for the propagation of feature annotation.</text>
</comment>
<evidence type="ECO:0000256" key="14">
    <source>
        <dbReference type="ARBA" id="ARBA00025153"/>
    </source>
</evidence>
<dbReference type="GO" id="GO:0110051">
    <property type="term" value="P:metabolite repair"/>
    <property type="evidence" value="ECO:0007669"/>
    <property type="project" value="TreeGrafter"/>
</dbReference>
<evidence type="ECO:0000256" key="16">
    <source>
        <dbReference type="ARBA" id="ARBA00049209"/>
    </source>
</evidence>
<evidence type="ECO:0000256" key="10">
    <source>
        <dbReference type="ARBA" id="ARBA00023027"/>
    </source>
</evidence>
<evidence type="ECO:0000256" key="9">
    <source>
        <dbReference type="ARBA" id="ARBA00022958"/>
    </source>
</evidence>
<keyword evidence="5 18" id="KW-0479">Metal-binding</keyword>
<evidence type="ECO:0000259" key="21">
    <source>
        <dbReference type="PROSITE" id="PS51385"/>
    </source>
</evidence>
<evidence type="ECO:0000256" key="1">
    <source>
        <dbReference type="ARBA" id="ARBA00000013"/>
    </source>
</evidence>
<dbReference type="InterPro" id="IPR030677">
    <property type="entry name" value="Nnr"/>
</dbReference>
<feature type="binding site" evidence="17">
    <location>
        <position position="318"/>
    </location>
    <ligand>
        <name>(6S)-NADPHX</name>
        <dbReference type="ChEBI" id="CHEBI:64076"/>
    </ligand>
</feature>
<keyword evidence="7 17" id="KW-0067">ATP-binding</keyword>
<comment type="caution">
    <text evidence="22">The sequence shown here is derived from an EMBL/GenBank/DDBJ whole genome shotgun (WGS) entry which is preliminary data.</text>
</comment>
<evidence type="ECO:0000256" key="3">
    <source>
        <dbReference type="ARBA" id="ARBA00006001"/>
    </source>
</evidence>
<accession>A0A6L8W5V7</accession>
<dbReference type="Gene3D" id="3.40.1190.20">
    <property type="match status" value="1"/>
</dbReference>
<dbReference type="HAMAP" id="MF_01965">
    <property type="entry name" value="NADHX_dehydratase"/>
    <property type="match status" value="1"/>
</dbReference>
<protein>
    <recommendedName>
        <fullName evidence="19">Bifunctional NAD(P)H-hydrate repair enzyme</fullName>
    </recommendedName>
    <alternativeName>
        <fullName evidence="19">Nicotinamide nucleotide repair protein</fullName>
    </alternativeName>
    <domain>
        <recommendedName>
            <fullName evidence="19">ADP-dependent (S)-NAD(P)H-hydrate dehydratase</fullName>
            <ecNumber evidence="19">4.2.1.136</ecNumber>
        </recommendedName>
        <alternativeName>
            <fullName evidence="19">ADP-dependent NAD(P)HX dehydratase</fullName>
        </alternativeName>
    </domain>
    <domain>
        <recommendedName>
            <fullName evidence="19">NAD(P)H-hydrate epimerase</fullName>
            <ecNumber evidence="19">5.1.99.6</ecNumber>
        </recommendedName>
    </domain>
</protein>
<dbReference type="GO" id="GO:0046496">
    <property type="term" value="P:nicotinamide nucleotide metabolic process"/>
    <property type="evidence" value="ECO:0007669"/>
    <property type="project" value="UniProtKB-UniRule"/>
</dbReference>
<dbReference type="NCBIfam" id="TIGR00197">
    <property type="entry name" value="yjeF_nterm"/>
    <property type="match status" value="1"/>
</dbReference>
<comment type="cofactor">
    <cofactor evidence="17">
        <name>Mg(2+)</name>
        <dbReference type="ChEBI" id="CHEBI:18420"/>
    </cofactor>
</comment>
<dbReference type="PROSITE" id="PS51383">
    <property type="entry name" value="YJEF_C_3"/>
    <property type="match status" value="1"/>
</dbReference>
<keyword evidence="8 17" id="KW-0521">NADP</keyword>
<feature type="binding site" evidence="17">
    <location>
        <position position="435"/>
    </location>
    <ligand>
        <name>(6S)-NADPHX</name>
        <dbReference type="ChEBI" id="CHEBI:64076"/>
    </ligand>
</feature>
<feature type="binding site" evidence="17">
    <location>
        <position position="255"/>
    </location>
    <ligand>
        <name>(6S)-NADPHX</name>
        <dbReference type="ChEBI" id="CHEBI:64076"/>
    </ligand>
</feature>
<evidence type="ECO:0000256" key="8">
    <source>
        <dbReference type="ARBA" id="ARBA00022857"/>
    </source>
</evidence>
<feature type="binding site" evidence="18">
    <location>
        <position position="156"/>
    </location>
    <ligand>
        <name>K(+)</name>
        <dbReference type="ChEBI" id="CHEBI:29103"/>
    </ligand>
</feature>
<evidence type="ECO:0000256" key="19">
    <source>
        <dbReference type="PIRNR" id="PIRNR017184"/>
    </source>
</evidence>
<keyword evidence="23" id="KW-1185">Reference proteome</keyword>
<evidence type="ECO:0000256" key="7">
    <source>
        <dbReference type="ARBA" id="ARBA00022840"/>
    </source>
</evidence>
<comment type="function">
    <text evidence="17">Catalyzes the dehydration of the S-form of NAD(P)HX at the expense of ADP, which is converted to AMP. Together with NAD(P)HX epimerase, which catalyzes the epimerization of the S- and R-forms, the enzyme allows the repair of both epimers of NAD(P)HX, a damaged form of NAD(P)H that is a result of enzymatic or heat-dependent hydration.</text>
</comment>
<comment type="similarity">
    <text evidence="17">Belongs to the NnrD/CARKD family.</text>
</comment>
<comment type="subunit">
    <text evidence="17">Homotetramer.</text>
</comment>
<evidence type="ECO:0000256" key="12">
    <source>
        <dbReference type="ARBA" id="ARBA00023239"/>
    </source>
</evidence>
<dbReference type="InterPro" id="IPR036652">
    <property type="entry name" value="YjeF_N_dom_sf"/>
</dbReference>
<feature type="binding site" evidence="18">
    <location>
        <begin position="124"/>
        <end position="130"/>
    </location>
    <ligand>
        <name>(6S)-NADPHX</name>
        <dbReference type="ChEBI" id="CHEBI:64076"/>
    </ligand>
</feature>
<dbReference type="HAMAP" id="MF_01966">
    <property type="entry name" value="NADHX_epimerase"/>
    <property type="match status" value="1"/>
</dbReference>
<evidence type="ECO:0000256" key="2">
    <source>
        <dbReference type="ARBA" id="ARBA00000909"/>
    </source>
</evidence>
<dbReference type="AlphaFoldDB" id="A0A6L8W5V7"/>
<sequence>MTFPSELLSVGEMYQADRLAMEGGVSGTTLMEAAGAGIADIILGDWPTGRCLVVCGPGNNGGDGYVIARYLMDAGWEVDVASVVDPSVLKGDAAVMRDKWVGDILSPHEVVITNLDLVVDAVFGAGFSRFLEEDVSKLLSGIKKASVPVVAVDVPSGVNGDTGAVDPNAIPAAMTVTFFRAKPGHFLYPGRSFCGKLRIIDIGIAPDYLEEIDPDTHLNGPDLWQDDLPLLLPEIQKYSRGHVAVIGGGVSSTGAARLAARASLRAGAGATTIVSPPSALVIYSMALEAVMVTSFKEADEFADWLRSRRIGTVLIGPGNGITDRTREFTRIALEGNANVIIDADALTVFKDEPDTLFSLIKEKGEGEVILTPHEAEFERIFSFAGSKLERARSAAELSGAVVLLKGADTVVSTPDGKAVINHNAPPYLATAGSGDVLGGLIAGLFSGGMAAFSAAATAVWLHGAAGQKLGPGLISEDIERVVPEILSELLESLEKA</sequence>
<reference evidence="22 23" key="1">
    <citation type="submission" date="2019-12" db="EMBL/GenBank/DDBJ databases">
        <title>Snethiella sp. nov. sp. isolated from sea sand.</title>
        <authorList>
            <person name="Kim J."/>
            <person name="Jeong S.E."/>
            <person name="Jung H.S."/>
            <person name="Jeon C.O."/>
        </authorList>
    </citation>
    <scope>NUCLEOTIDE SEQUENCE [LARGE SCALE GENOMIC DNA]</scope>
    <source>
        <strain evidence="22 23">DP05</strain>
    </source>
</reference>
<evidence type="ECO:0000313" key="22">
    <source>
        <dbReference type="EMBL" id="MZR30525.1"/>
    </source>
</evidence>
<keyword evidence="10 17" id="KW-0520">NAD</keyword>
<feature type="binding site" evidence="18">
    <location>
        <position position="120"/>
    </location>
    <ligand>
        <name>K(+)</name>
        <dbReference type="ChEBI" id="CHEBI:29103"/>
    </ligand>
</feature>
<dbReference type="SUPFAM" id="SSF64153">
    <property type="entry name" value="YjeF N-terminal domain-like"/>
    <property type="match status" value="1"/>
</dbReference>
<dbReference type="Pfam" id="PF01256">
    <property type="entry name" value="Carb_kinase"/>
    <property type="match status" value="1"/>
</dbReference>
<dbReference type="RefSeq" id="WP_161315102.1">
    <property type="nucleotide sequence ID" value="NZ_WTUW01000002.1"/>
</dbReference>
<comment type="similarity">
    <text evidence="18">Belongs to the NnrE/AIBP family.</text>
</comment>
<feature type="binding site" evidence="17">
    <location>
        <begin position="405"/>
        <end position="409"/>
    </location>
    <ligand>
        <name>AMP</name>
        <dbReference type="ChEBI" id="CHEBI:456215"/>
    </ligand>
</feature>
<comment type="catalytic activity">
    <reaction evidence="16 17 19">
        <text>(6S)-NADPHX + ADP = AMP + phosphate + NADPH + H(+)</text>
        <dbReference type="Rhea" id="RHEA:32235"/>
        <dbReference type="ChEBI" id="CHEBI:15378"/>
        <dbReference type="ChEBI" id="CHEBI:43474"/>
        <dbReference type="ChEBI" id="CHEBI:57783"/>
        <dbReference type="ChEBI" id="CHEBI:64076"/>
        <dbReference type="ChEBI" id="CHEBI:456215"/>
        <dbReference type="ChEBI" id="CHEBI:456216"/>
        <dbReference type="EC" id="4.2.1.136"/>
    </reaction>
</comment>
<dbReference type="EMBL" id="WTUW01000002">
    <property type="protein sequence ID" value="MZR30525.1"/>
    <property type="molecule type" value="Genomic_DNA"/>
</dbReference>
<dbReference type="PROSITE" id="PS51385">
    <property type="entry name" value="YJEF_N"/>
    <property type="match status" value="1"/>
</dbReference>
<dbReference type="NCBIfam" id="TIGR00196">
    <property type="entry name" value="yjeF_cterm"/>
    <property type="match status" value="1"/>
</dbReference>
<dbReference type="EC" id="5.1.99.6" evidence="19"/>
<feature type="domain" description="YjeF C-terminal" evidence="20">
    <location>
        <begin position="220"/>
        <end position="489"/>
    </location>
</feature>
<evidence type="ECO:0000256" key="17">
    <source>
        <dbReference type="HAMAP-Rule" id="MF_01965"/>
    </source>
</evidence>
<evidence type="ECO:0000256" key="11">
    <source>
        <dbReference type="ARBA" id="ARBA00023235"/>
    </source>
</evidence>
<evidence type="ECO:0000256" key="15">
    <source>
        <dbReference type="ARBA" id="ARBA00048238"/>
    </source>
</evidence>
<comment type="similarity">
    <text evidence="4 19">In the C-terminal section; belongs to the NnrD/CARKD family.</text>
</comment>
<dbReference type="Gene3D" id="3.40.50.10260">
    <property type="entry name" value="YjeF N-terminal domain"/>
    <property type="match status" value="1"/>
</dbReference>
<dbReference type="GO" id="GO:0052856">
    <property type="term" value="F:NAD(P)HX epimerase activity"/>
    <property type="evidence" value="ECO:0007669"/>
    <property type="project" value="UniProtKB-UniRule"/>
</dbReference>
<dbReference type="GO" id="GO:0046872">
    <property type="term" value="F:metal ion binding"/>
    <property type="evidence" value="ECO:0007669"/>
    <property type="project" value="UniProtKB-UniRule"/>
</dbReference>
<feature type="binding site" evidence="18">
    <location>
        <position position="153"/>
    </location>
    <ligand>
        <name>(6S)-NADPHX</name>
        <dbReference type="ChEBI" id="CHEBI:64076"/>
    </ligand>
</feature>
<dbReference type="SUPFAM" id="SSF53613">
    <property type="entry name" value="Ribokinase-like"/>
    <property type="match status" value="1"/>
</dbReference>
<organism evidence="22 23">
    <name type="scientific">Sneathiella litorea</name>
    <dbReference type="NCBI Taxonomy" id="2606216"/>
    <lineage>
        <taxon>Bacteria</taxon>
        <taxon>Pseudomonadati</taxon>
        <taxon>Pseudomonadota</taxon>
        <taxon>Alphaproteobacteria</taxon>
        <taxon>Sneathiellales</taxon>
        <taxon>Sneathiellaceae</taxon>
        <taxon>Sneathiella</taxon>
    </lineage>
</organism>
<dbReference type="GO" id="GO:0052855">
    <property type="term" value="F:ADP-dependent NAD(P)H-hydrate dehydratase activity"/>
    <property type="evidence" value="ECO:0007669"/>
    <property type="project" value="UniProtKB-UniRule"/>
</dbReference>
<comment type="catalytic activity">
    <reaction evidence="2 18 19">
        <text>(6R)-NADPHX = (6S)-NADPHX</text>
        <dbReference type="Rhea" id="RHEA:32227"/>
        <dbReference type="ChEBI" id="CHEBI:64076"/>
        <dbReference type="ChEBI" id="CHEBI:64077"/>
        <dbReference type="EC" id="5.1.99.6"/>
    </reaction>
</comment>
<dbReference type="EC" id="4.2.1.136" evidence="19"/>
<dbReference type="PANTHER" id="PTHR12592">
    <property type="entry name" value="ATP-DEPENDENT (S)-NAD(P)H-HYDRATE DEHYDRATASE FAMILY MEMBER"/>
    <property type="match status" value="1"/>
</dbReference>
<evidence type="ECO:0000313" key="23">
    <source>
        <dbReference type="Proteomes" id="UP000476030"/>
    </source>
</evidence>
<comment type="function">
    <text evidence="18">Catalyzes the epimerization of the S- and R-forms of NAD(P)HX, a damaged form of NAD(P)H that is a result of enzymatic or heat-dependent hydration. This is a prerequisite for the S-specific NAD(P)H-hydrate dehydratase to allow the repair of both epimers of NAD(P)HX.</text>
</comment>
<keyword evidence="6 17" id="KW-0547">Nucleotide-binding</keyword>
<comment type="cofactor">
    <cofactor evidence="18 19">
        <name>K(+)</name>
        <dbReference type="ChEBI" id="CHEBI:29103"/>
    </cofactor>
    <text evidence="18 19">Binds 1 potassium ion per subunit.</text>
</comment>
<evidence type="ECO:0000259" key="20">
    <source>
        <dbReference type="PROSITE" id="PS51383"/>
    </source>
</evidence>
<keyword evidence="9 18" id="KW-0630">Potassium</keyword>
<evidence type="ECO:0000256" key="13">
    <source>
        <dbReference type="ARBA" id="ARBA00023268"/>
    </source>
</evidence>
<dbReference type="InterPro" id="IPR000631">
    <property type="entry name" value="CARKD"/>
</dbReference>